<reference evidence="1" key="2">
    <citation type="journal article" date="2015" name="Fish Shellfish Immunol.">
        <title>Early steps in the European eel (Anguilla anguilla)-Vibrio vulnificus interaction in the gills: Role of the RtxA13 toxin.</title>
        <authorList>
            <person name="Callol A."/>
            <person name="Pajuelo D."/>
            <person name="Ebbesson L."/>
            <person name="Teles M."/>
            <person name="MacKenzie S."/>
            <person name="Amaro C."/>
        </authorList>
    </citation>
    <scope>NUCLEOTIDE SEQUENCE</scope>
</reference>
<sequence length="33" mass="4045">MSYILHFIFRKMYFLKRCSYALKCSLIFSHIAI</sequence>
<protein>
    <submittedName>
        <fullName evidence="1">Uncharacterized protein</fullName>
    </submittedName>
</protein>
<reference evidence="1" key="1">
    <citation type="submission" date="2014-11" db="EMBL/GenBank/DDBJ databases">
        <authorList>
            <person name="Amaro Gonzalez C."/>
        </authorList>
    </citation>
    <scope>NUCLEOTIDE SEQUENCE</scope>
</reference>
<evidence type="ECO:0000313" key="1">
    <source>
        <dbReference type="EMBL" id="JAH16889.1"/>
    </source>
</evidence>
<accession>A0A0E9QJF2</accession>
<proteinExistence type="predicted"/>
<name>A0A0E9QJF2_ANGAN</name>
<dbReference type="EMBL" id="GBXM01091688">
    <property type="protein sequence ID" value="JAH16889.1"/>
    <property type="molecule type" value="Transcribed_RNA"/>
</dbReference>
<organism evidence="1">
    <name type="scientific">Anguilla anguilla</name>
    <name type="common">European freshwater eel</name>
    <name type="synonym">Muraena anguilla</name>
    <dbReference type="NCBI Taxonomy" id="7936"/>
    <lineage>
        <taxon>Eukaryota</taxon>
        <taxon>Metazoa</taxon>
        <taxon>Chordata</taxon>
        <taxon>Craniata</taxon>
        <taxon>Vertebrata</taxon>
        <taxon>Euteleostomi</taxon>
        <taxon>Actinopterygii</taxon>
        <taxon>Neopterygii</taxon>
        <taxon>Teleostei</taxon>
        <taxon>Anguilliformes</taxon>
        <taxon>Anguillidae</taxon>
        <taxon>Anguilla</taxon>
    </lineage>
</organism>
<dbReference type="AlphaFoldDB" id="A0A0E9QJF2"/>